<dbReference type="eggNOG" id="ENOG5032S82">
    <property type="taxonomic scope" value="Bacteria"/>
</dbReference>
<keyword evidence="2" id="KW-1185">Reference proteome</keyword>
<dbReference type="PATRIC" id="fig|1116472.3.peg.1885"/>
<protein>
    <recommendedName>
        <fullName evidence="3">DUF2971 domain-containing protein</fullName>
    </recommendedName>
</protein>
<proteinExistence type="predicted"/>
<dbReference type="InterPro" id="IPR021352">
    <property type="entry name" value="DUF2971"/>
</dbReference>
<sequence length="291" mass="33296">MENFSEKIWKYMDLAKFISLLSKGSLYFACPSEFDDPFEGYVCPKNILEDNVIKRANLIKVMEPNISDLSTAIRHLKSFDEEIKNLPTDVQRSFGKVFEVHDEVNAPINKALNIVNELDKFLTSLKGVFEKNIRESGVSCWHKSEYESEAMWKLYSVSGQGIAIESTIGKLKESIKNQESLKIASVTYIPENDPNKEYLKHDPIFLKRKSFEHEKELRAKVSLKEVGEGVFVECDLDILINRIHVSPLVEPYFKEVVESICAGKVRNINKPVTRSILFEEPNYALRALAAQ</sequence>
<evidence type="ECO:0000313" key="1">
    <source>
        <dbReference type="EMBL" id="ESS72298.1"/>
    </source>
</evidence>
<evidence type="ECO:0000313" key="2">
    <source>
        <dbReference type="Proteomes" id="UP000017842"/>
    </source>
</evidence>
<organism evidence="1 2">
    <name type="scientific">Methyloglobulus morosus KoM1</name>
    <dbReference type="NCBI Taxonomy" id="1116472"/>
    <lineage>
        <taxon>Bacteria</taxon>
        <taxon>Pseudomonadati</taxon>
        <taxon>Pseudomonadota</taxon>
        <taxon>Gammaproteobacteria</taxon>
        <taxon>Methylococcales</taxon>
        <taxon>Methylococcaceae</taxon>
        <taxon>Methyloglobulus</taxon>
    </lineage>
</organism>
<reference evidence="1 2" key="1">
    <citation type="journal article" date="2013" name="Genome Announc.">
        <title>Draft Genome Sequence of the Methanotrophic Gammaproteobacterium Methyloglobulus morosus DSM 22980 Strain KoM1.</title>
        <authorList>
            <person name="Poehlein A."/>
            <person name="Deutzmann J.S."/>
            <person name="Daniel R."/>
            <person name="Simeonova D.D."/>
        </authorList>
    </citation>
    <scope>NUCLEOTIDE SEQUENCE [LARGE SCALE GENOMIC DNA]</scope>
    <source>
        <strain evidence="1 2">KoM1</strain>
    </source>
</reference>
<dbReference type="Pfam" id="PF11185">
    <property type="entry name" value="DUF2971"/>
    <property type="match status" value="1"/>
</dbReference>
<name>V5C6B6_9GAMM</name>
<comment type="caution">
    <text evidence="1">The sequence shown here is derived from an EMBL/GenBank/DDBJ whole genome shotgun (WGS) entry which is preliminary data.</text>
</comment>
<accession>V5C6B6</accession>
<evidence type="ECO:0008006" key="3">
    <source>
        <dbReference type="Google" id="ProtNLM"/>
    </source>
</evidence>
<dbReference type="Proteomes" id="UP000017842">
    <property type="component" value="Unassembled WGS sequence"/>
</dbReference>
<dbReference type="AlphaFoldDB" id="V5C6B6"/>
<gene>
    <name evidence="1" type="ORF">MGMO_61c00090</name>
</gene>
<dbReference type="EMBL" id="AYLO01000059">
    <property type="protein sequence ID" value="ESS72298.1"/>
    <property type="molecule type" value="Genomic_DNA"/>
</dbReference>